<dbReference type="InterPro" id="IPR005804">
    <property type="entry name" value="FA_desaturase_dom"/>
</dbReference>
<dbReference type="eggNOG" id="COG3239">
    <property type="taxonomic scope" value="Bacteria"/>
</dbReference>
<evidence type="ECO:0000313" key="5">
    <source>
        <dbReference type="Proteomes" id="UP000001351"/>
    </source>
</evidence>
<name>Q08QZ2_STIAD</name>
<evidence type="ECO:0000256" key="1">
    <source>
        <dbReference type="SAM" id="Phobius"/>
    </source>
</evidence>
<feature type="domain" description="Fatty acid desaturase" evidence="2">
    <location>
        <begin position="34"/>
        <end position="251"/>
    </location>
</feature>
<accession>Q08QZ2</accession>
<evidence type="ECO:0000313" key="3">
    <source>
        <dbReference type="EMBL" id="ADO70566.1"/>
    </source>
</evidence>
<sequence length="288" mass="33122">MTLFRHPQDRIPVLLFACVFALDLTVYFTAQSGWFPILWLAVCAIPKGWISAWNHHHQHVPMFRHALPNRLLEVVFGFQTGVTSHAWFLHHVLGHHRNYLDQEKDESRWKRRDGTPMGELEYSAITALVAYPRAFFVGREHPRALRIFLGMGALQLVLLGLLFWHNAYNALWVFFLPMCLSLFLTVWATYFHHVGLDAAEHSKASYNILHRGYNLMTGNLGYHTAHHARHGLHWSQLPALHAQLAKEIPATHYRQPGIPFVWFGSEAKVELSPAEIEAVAQYHPPAHT</sequence>
<feature type="transmembrane region" description="Helical" evidence="1">
    <location>
        <begin position="170"/>
        <end position="191"/>
    </location>
</feature>
<dbReference type="EMBL" id="AAMD01000196">
    <property type="protein sequence ID" value="EAU62901.1"/>
    <property type="molecule type" value="Genomic_DNA"/>
</dbReference>
<reference evidence="3 5" key="2">
    <citation type="journal article" date="2011" name="Mol. Biol. Evol.">
        <title>Comparative genomic analysis of fruiting body formation in Myxococcales.</title>
        <authorList>
            <person name="Huntley S."/>
            <person name="Hamann N."/>
            <person name="Wegener-Feldbrugge S."/>
            <person name="Treuner-Lange A."/>
            <person name="Kube M."/>
            <person name="Reinhardt R."/>
            <person name="Klages S."/>
            <person name="Muller R."/>
            <person name="Ronning C.M."/>
            <person name="Nierman W.C."/>
            <person name="Sogaard-Andersen L."/>
        </authorList>
    </citation>
    <scope>NUCLEOTIDE SEQUENCE [LARGE SCALE GENOMIC DNA]</scope>
    <source>
        <strain evidence="3 5">DW4/3-1</strain>
    </source>
</reference>
<keyword evidence="1" id="KW-0812">Transmembrane</keyword>
<dbReference type="Proteomes" id="UP000001351">
    <property type="component" value="Chromosome"/>
</dbReference>
<protein>
    <submittedName>
        <fullName evidence="3">Fatty acid desaturase family protein</fullName>
    </submittedName>
    <submittedName>
        <fullName evidence="4">Fatty acid desaturase subfamily</fullName>
    </submittedName>
</protein>
<dbReference type="EMBL" id="CP002271">
    <property type="protein sequence ID" value="ADO70566.1"/>
    <property type="molecule type" value="Genomic_DNA"/>
</dbReference>
<dbReference type="RefSeq" id="WP_002618398.1">
    <property type="nucleotide sequence ID" value="NC_014623.1"/>
</dbReference>
<dbReference type="Pfam" id="PF00487">
    <property type="entry name" value="FA_desaturase"/>
    <property type="match status" value="1"/>
</dbReference>
<reference evidence="4 6" key="1">
    <citation type="submission" date="2006-04" db="EMBL/GenBank/DDBJ databases">
        <authorList>
            <person name="Nierman W.C."/>
        </authorList>
    </citation>
    <scope>NUCLEOTIDE SEQUENCE [LARGE SCALE GENOMIC DNA]</scope>
    <source>
        <strain evidence="4 6">DW4/3-1</strain>
    </source>
</reference>
<dbReference type="STRING" id="378806.STAUR_2768"/>
<organism evidence="4 6">
    <name type="scientific">Stigmatella aurantiaca (strain DW4/3-1)</name>
    <dbReference type="NCBI Taxonomy" id="378806"/>
    <lineage>
        <taxon>Bacteria</taxon>
        <taxon>Pseudomonadati</taxon>
        <taxon>Myxococcota</taxon>
        <taxon>Myxococcia</taxon>
        <taxon>Myxococcales</taxon>
        <taxon>Cystobacterineae</taxon>
        <taxon>Archangiaceae</taxon>
        <taxon>Stigmatella</taxon>
    </lineage>
</organism>
<proteinExistence type="predicted"/>
<gene>
    <name evidence="3" type="ordered locus">STAUR_2768</name>
    <name evidence="4" type="ORF">STIAU_4079</name>
</gene>
<keyword evidence="1" id="KW-1133">Transmembrane helix</keyword>
<dbReference type="KEGG" id="sur:STAUR_2768"/>
<keyword evidence="5" id="KW-1185">Reference proteome</keyword>
<dbReference type="AlphaFoldDB" id="Q08QZ2"/>
<dbReference type="GO" id="GO:0006629">
    <property type="term" value="P:lipid metabolic process"/>
    <property type="evidence" value="ECO:0007669"/>
    <property type="project" value="InterPro"/>
</dbReference>
<evidence type="ECO:0000259" key="2">
    <source>
        <dbReference type="Pfam" id="PF00487"/>
    </source>
</evidence>
<feature type="transmembrane region" description="Helical" evidence="1">
    <location>
        <begin position="144"/>
        <end position="164"/>
    </location>
</feature>
<feature type="transmembrane region" description="Helical" evidence="1">
    <location>
        <begin position="12"/>
        <end position="30"/>
    </location>
</feature>
<evidence type="ECO:0000313" key="4">
    <source>
        <dbReference type="EMBL" id="EAU62901.1"/>
    </source>
</evidence>
<evidence type="ECO:0000313" key="6">
    <source>
        <dbReference type="Proteomes" id="UP000032702"/>
    </source>
</evidence>
<dbReference type="Proteomes" id="UP000032702">
    <property type="component" value="Unassembled WGS sequence"/>
</dbReference>
<keyword evidence="1" id="KW-0472">Membrane</keyword>
<dbReference type="OrthoDB" id="8938484at2"/>
<dbReference type="HOGENOM" id="CLU_1026026_0_0_7"/>